<keyword evidence="3" id="KW-1185">Reference proteome</keyword>
<feature type="chain" id="PRO_5009138079" evidence="1">
    <location>
        <begin position="29"/>
        <end position="122"/>
    </location>
</feature>
<proteinExistence type="predicted"/>
<dbReference type="OrthoDB" id="8421164at2"/>
<dbReference type="RefSeq" id="WP_069458819.1">
    <property type="nucleotide sequence ID" value="NZ_LYBW01000057.1"/>
</dbReference>
<comment type="caution">
    <text evidence="2">The sequence shown here is derived from an EMBL/GenBank/DDBJ whole genome shotgun (WGS) entry which is preliminary data.</text>
</comment>
<dbReference type="AlphaFoldDB" id="A0A1E3VBI2"/>
<dbReference type="Proteomes" id="UP000094342">
    <property type="component" value="Unassembled WGS sequence"/>
</dbReference>
<evidence type="ECO:0000256" key="1">
    <source>
        <dbReference type="SAM" id="SignalP"/>
    </source>
</evidence>
<evidence type="ECO:0000313" key="2">
    <source>
        <dbReference type="EMBL" id="ODR90943.1"/>
    </source>
</evidence>
<organism evidence="2 3">
    <name type="scientific">Sinorhizobium alkalisoli</name>
    <dbReference type="NCBI Taxonomy" id="1752398"/>
    <lineage>
        <taxon>Bacteria</taxon>
        <taxon>Pseudomonadati</taxon>
        <taxon>Pseudomonadota</taxon>
        <taxon>Alphaproteobacteria</taxon>
        <taxon>Hyphomicrobiales</taxon>
        <taxon>Rhizobiaceae</taxon>
        <taxon>Sinorhizobium/Ensifer group</taxon>
        <taxon>Sinorhizobium</taxon>
    </lineage>
</organism>
<accession>A0A1E3VBI2</accession>
<feature type="signal peptide" evidence="1">
    <location>
        <begin position="1"/>
        <end position="28"/>
    </location>
</feature>
<gene>
    <name evidence="2" type="ORF">A8M32_13070</name>
</gene>
<sequence length="122" mass="13030">MPGAGRPSRIRIAFLAVGLSSVATSTTAAEFNEARVVQCMMDHSTADHEAVFKKLMIAVLTEDDGGVKSSLVQMTSRIMDLALTKCEVGISSLSTPAFQAAAKLYGQQMGEKMMKNAFAKLN</sequence>
<name>A0A1E3VBI2_9HYPH</name>
<reference evidence="3" key="1">
    <citation type="submission" date="2016-05" db="EMBL/GenBank/DDBJ databases">
        <authorList>
            <person name="Li Y."/>
        </authorList>
    </citation>
    <scope>NUCLEOTIDE SEQUENCE [LARGE SCALE GENOMIC DNA]</scope>
    <source>
        <strain evidence="3">YIC4027</strain>
    </source>
</reference>
<evidence type="ECO:0000313" key="3">
    <source>
        <dbReference type="Proteomes" id="UP000094342"/>
    </source>
</evidence>
<dbReference type="STRING" id="1752398.A8M32_13070"/>
<dbReference type="EMBL" id="LYBW01000057">
    <property type="protein sequence ID" value="ODR90943.1"/>
    <property type="molecule type" value="Genomic_DNA"/>
</dbReference>
<keyword evidence="1" id="KW-0732">Signal</keyword>
<protein>
    <submittedName>
        <fullName evidence="2">Uncharacterized protein</fullName>
    </submittedName>
</protein>